<reference evidence="5" key="1">
    <citation type="submission" date="2021-07" db="EMBL/GenBank/DDBJ databases">
        <title>Draft genome of Mortierella alpina, strain LL118, isolated from an aspen leaf litter sample.</title>
        <authorList>
            <person name="Yang S."/>
            <person name="Vinatzer B.A."/>
        </authorList>
    </citation>
    <scope>NUCLEOTIDE SEQUENCE</scope>
    <source>
        <strain evidence="5">LL118</strain>
    </source>
</reference>
<dbReference type="InterPro" id="IPR012338">
    <property type="entry name" value="Beta-lactam/transpept-like"/>
</dbReference>
<sequence length="551" mass="61646">MKIAACIVLGATLQLLASSPVKGLPFDCQAARFADWRKTIEHARSLNGVPGMSVAVLHRGKVIFAEGFGKRNKENDPVTADTLMPIGSMTKAMTAATIGELVAEGKMDWYKTPVVEYVPEAEFDPITTSELTLSDYLSHRTGLPHDEIPWTNTTETRAQVFKRLKHLGIPTKLSSELQYSNIGYTIAGEAAANVASIPYKDLARNKIFRPLGLTHTGFSPIEMGKRPNHAMPFYSDSLKDAQEGKFHEGYLDNLVEFDSAAGDVYSNVYDLLKWGRTIMKFGELDGKQVLNKEAVQEQLKAHTISRAEKTIPELGPVSNYGFGWFIDSYKGQAMYSHGGNTLGFSSMIALFPDSDLVITILSNIYVAMLPNYLHFYLADEILDLPRTQDWTDRVALEMTAYFFNHTAEQARGNFPPRQKNKPASHALDQYVGAYSHPLFAGEVTITLEDNTNNLHFHFTTFDSRMEHYHFETFSFVINLWSNKEAQLLTFITGEDGEVSGLQMEYLEKKWTLNKKKCASSSLTNITSSNQEEAHEAVIERGEVDAQRIFAS</sequence>
<dbReference type="PANTHER" id="PTHR46825">
    <property type="entry name" value="D-ALANYL-D-ALANINE-CARBOXYPEPTIDASE/ENDOPEPTIDASE AMPH"/>
    <property type="match status" value="1"/>
</dbReference>
<proteinExistence type="inferred from homology"/>
<dbReference type="InterPro" id="IPR001466">
    <property type="entry name" value="Beta-lactam-related"/>
</dbReference>
<keyword evidence="2" id="KW-0732">Signal</keyword>
<dbReference type="Pfam" id="PF00144">
    <property type="entry name" value="Beta-lactamase"/>
    <property type="match status" value="1"/>
</dbReference>
<protein>
    <recommendedName>
        <fullName evidence="7">Beta-lactamase-related domain-containing protein</fullName>
    </recommendedName>
</protein>
<organism evidence="5 6">
    <name type="scientific">Mortierella alpina</name>
    <name type="common">Oleaginous fungus</name>
    <name type="synonym">Mortierella renispora</name>
    <dbReference type="NCBI Taxonomy" id="64518"/>
    <lineage>
        <taxon>Eukaryota</taxon>
        <taxon>Fungi</taxon>
        <taxon>Fungi incertae sedis</taxon>
        <taxon>Mucoromycota</taxon>
        <taxon>Mortierellomycotina</taxon>
        <taxon>Mortierellomycetes</taxon>
        <taxon>Mortierellales</taxon>
        <taxon>Mortierellaceae</taxon>
        <taxon>Mortierella</taxon>
    </lineage>
</organism>
<comment type="caution">
    <text evidence="5">The sequence shown here is derived from an EMBL/GenBank/DDBJ whole genome shotgun (WGS) entry which is preliminary data.</text>
</comment>
<feature type="signal peptide" evidence="2">
    <location>
        <begin position="1"/>
        <end position="23"/>
    </location>
</feature>
<dbReference type="Gene3D" id="2.40.128.600">
    <property type="match status" value="1"/>
</dbReference>
<comment type="similarity">
    <text evidence="1">Belongs to the peptidase S12 family.</text>
</comment>
<dbReference type="Pfam" id="PF11954">
    <property type="entry name" value="DUF3471"/>
    <property type="match status" value="1"/>
</dbReference>
<dbReference type="PANTHER" id="PTHR46825:SF15">
    <property type="entry name" value="BETA-LACTAMASE-RELATED DOMAIN-CONTAINING PROTEIN"/>
    <property type="match status" value="1"/>
</dbReference>
<evidence type="ECO:0000313" key="6">
    <source>
        <dbReference type="Proteomes" id="UP000717515"/>
    </source>
</evidence>
<evidence type="ECO:0000259" key="4">
    <source>
        <dbReference type="Pfam" id="PF11954"/>
    </source>
</evidence>
<dbReference type="InterPro" id="IPR050491">
    <property type="entry name" value="AmpC-like"/>
</dbReference>
<accession>A0A9P8CYV9</accession>
<feature type="domain" description="Beta-lactamase-related" evidence="3">
    <location>
        <begin position="38"/>
        <end position="364"/>
    </location>
</feature>
<dbReference type="InterPro" id="IPR021860">
    <property type="entry name" value="Peptidase_S12_Pab87-rel_C"/>
</dbReference>
<dbReference type="EMBL" id="JAIFTL010000413">
    <property type="protein sequence ID" value="KAG9319600.1"/>
    <property type="molecule type" value="Genomic_DNA"/>
</dbReference>
<evidence type="ECO:0000256" key="1">
    <source>
        <dbReference type="ARBA" id="ARBA00038215"/>
    </source>
</evidence>
<name>A0A9P8CYV9_MORAP</name>
<evidence type="ECO:0000256" key="2">
    <source>
        <dbReference type="SAM" id="SignalP"/>
    </source>
</evidence>
<feature type="domain" description="Peptidase S12 Pab87-related C-terminal" evidence="4">
    <location>
        <begin position="417"/>
        <end position="508"/>
    </location>
</feature>
<dbReference type="AlphaFoldDB" id="A0A9P8CYV9"/>
<evidence type="ECO:0000259" key="3">
    <source>
        <dbReference type="Pfam" id="PF00144"/>
    </source>
</evidence>
<dbReference type="Proteomes" id="UP000717515">
    <property type="component" value="Unassembled WGS sequence"/>
</dbReference>
<dbReference type="SUPFAM" id="SSF56601">
    <property type="entry name" value="beta-lactamase/transpeptidase-like"/>
    <property type="match status" value="1"/>
</dbReference>
<dbReference type="Gene3D" id="3.40.710.10">
    <property type="entry name" value="DD-peptidase/beta-lactamase superfamily"/>
    <property type="match status" value="1"/>
</dbReference>
<evidence type="ECO:0000313" key="5">
    <source>
        <dbReference type="EMBL" id="KAG9319600.1"/>
    </source>
</evidence>
<evidence type="ECO:0008006" key="7">
    <source>
        <dbReference type="Google" id="ProtNLM"/>
    </source>
</evidence>
<gene>
    <name evidence="5" type="ORF">KVV02_003869</name>
</gene>
<feature type="chain" id="PRO_5040427743" description="Beta-lactamase-related domain-containing protein" evidence="2">
    <location>
        <begin position="24"/>
        <end position="551"/>
    </location>
</feature>